<gene>
    <name evidence="2" type="ORF">BBK82_07480</name>
</gene>
<protein>
    <recommendedName>
        <fullName evidence="4">Chaplin domain-containing protein</fullName>
    </recommendedName>
</protein>
<evidence type="ECO:0008006" key="4">
    <source>
        <dbReference type="Google" id="ProtNLM"/>
    </source>
</evidence>
<dbReference type="KEGG" id="led:BBK82_07480"/>
<dbReference type="EMBL" id="CP016793">
    <property type="protein sequence ID" value="ANZ35945.1"/>
    <property type="molecule type" value="Genomic_DNA"/>
</dbReference>
<evidence type="ECO:0000313" key="2">
    <source>
        <dbReference type="EMBL" id="ANZ35945.1"/>
    </source>
</evidence>
<feature type="chain" id="PRO_5008538098" description="Chaplin domain-containing protein" evidence="1">
    <location>
        <begin position="21"/>
        <end position="115"/>
    </location>
</feature>
<reference evidence="2 3" key="1">
    <citation type="submission" date="2016-07" db="EMBL/GenBank/DDBJ databases">
        <title>Complete genome sequence of the Lentzea guizhouensis DHS C013.</title>
        <authorList>
            <person name="Cao C."/>
        </authorList>
    </citation>
    <scope>NUCLEOTIDE SEQUENCE [LARGE SCALE GENOMIC DNA]</scope>
    <source>
        <strain evidence="2 3">DHS C013</strain>
    </source>
</reference>
<proteinExistence type="predicted"/>
<dbReference type="AlphaFoldDB" id="A0A1B2HDY8"/>
<keyword evidence="1" id="KW-0732">Signal</keyword>
<evidence type="ECO:0000256" key="1">
    <source>
        <dbReference type="SAM" id="SignalP"/>
    </source>
</evidence>
<organism evidence="2 3">
    <name type="scientific">Lentzea guizhouensis</name>
    <dbReference type="NCBI Taxonomy" id="1586287"/>
    <lineage>
        <taxon>Bacteria</taxon>
        <taxon>Bacillati</taxon>
        <taxon>Actinomycetota</taxon>
        <taxon>Actinomycetes</taxon>
        <taxon>Pseudonocardiales</taxon>
        <taxon>Pseudonocardiaceae</taxon>
        <taxon>Lentzea</taxon>
    </lineage>
</organism>
<sequence>MAMFGLVFAALLGVAGTASATGGTTSPTFDCANVIGVGQICDNVDNVVVTITHIGVLSGSDLVDVENVLNNIAVTGINGDVNVIKNNVVNLYGNEFNIPILSGNVIVVGWPTCGC</sequence>
<evidence type="ECO:0000313" key="3">
    <source>
        <dbReference type="Proteomes" id="UP000093053"/>
    </source>
</evidence>
<feature type="signal peptide" evidence="1">
    <location>
        <begin position="1"/>
        <end position="20"/>
    </location>
</feature>
<keyword evidence="3" id="KW-1185">Reference proteome</keyword>
<name>A0A1B2HDY8_9PSEU</name>
<accession>A0A1B2HDY8</accession>
<dbReference type="Proteomes" id="UP000093053">
    <property type="component" value="Chromosome"/>
</dbReference>